<dbReference type="Proteomes" id="UP000199286">
    <property type="component" value="Unassembled WGS sequence"/>
</dbReference>
<proteinExistence type="predicted"/>
<reference evidence="3 4" key="1">
    <citation type="submission" date="2016-10" db="EMBL/GenBank/DDBJ databases">
        <authorList>
            <person name="de Groot N.N."/>
        </authorList>
    </citation>
    <scope>NUCLEOTIDE SEQUENCE [LARGE SCALE GENOMIC DNA]</scope>
    <source>
        <strain evidence="3 4">DSM 26880</strain>
    </source>
</reference>
<organism evidence="3 4">
    <name type="scientific">Citreimonas salinaria</name>
    <dbReference type="NCBI Taxonomy" id="321339"/>
    <lineage>
        <taxon>Bacteria</taxon>
        <taxon>Pseudomonadati</taxon>
        <taxon>Pseudomonadota</taxon>
        <taxon>Alphaproteobacteria</taxon>
        <taxon>Rhodobacterales</taxon>
        <taxon>Roseobacteraceae</taxon>
        <taxon>Citreimonas</taxon>
    </lineage>
</organism>
<dbReference type="OrthoDB" id="7873987at2"/>
<dbReference type="RefSeq" id="WP_089885036.1">
    <property type="nucleotide sequence ID" value="NZ_FNPF01000017.1"/>
</dbReference>
<keyword evidence="4" id="KW-1185">Reference proteome</keyword>
<keyword evidence="1" id="KW-0175">Coiled coil</keyword>
<feature type="compositionally biased region" description="Low complexity" evidence="2">
    <location>
        <begin position="277"/>
        <end position="296"/>
    </location>
</feature>
<dbReference type="STRING" id="321339.SAMN05444340_11712"/>
<gene>
    <name evidence="3" type="ORF">SAMN05444340_11712</name>
</gene>
<evidence type="ECO:0000256" key="1">
    <source>
        <dbReference type="SAM" id="Coils"/>
    </source>
</evidence>
<evidence type="ECO:0000313" key="4">
    <source>
        <dbReference type="Proteomes" id="UP000199286"/>
    </source>
</evidence>
<dbReference type="AlphaFoldDB" id="A0A1H3MHS6"/>
<feature type="region of interest" description="Disordered" evidence="2">
    <location>
        <begin position="445"/>
        <end position="471"/>
    </location>
</feature>
<feature type="region of interest" description="Disordered" evidence="2">
    <location>
        <begin position="268"/>
        <end position="298"/>
    </location>
</feature>
<sequence>MAQLDSRIPMMGTQPNVVNALAGGAQAASAVNMVRRQNALTDLYEQQGPGIMSGDPNALNALAQLSPQDALGIQNSQQIMDVRGQENARADEQLQLAREQARRQAEAQAAQLSAAERASELEALQRGLAGAAAINDPQQWDSYMQSLGLEQMVGQFDNREIAFASALGIKDALERAAGPEANYQIIDGQYVDTNNPQAGARDVPNLRREGDASEAEQEIARLLEIPGVSRETAIKIKEGVYRVYTDPVDRTTYIIDLATQQPVQIIGADGSPTGGSQPAAPTGQMQPGQQPAAQPQNGLSFGQDIPTGGESAFGLTGLGTNIANTVSDAVGMGEVFPNAAEQQRFFRLMEEDLLVDLSQAYGRQPAQQLMERIRALLPQAGTLEGADRARGELAQLRRRFSRDLEQAESTLRAPGRRMKPEDRDALRNQVGGLQSTLGTIDEALTRLGAAPDQQGSTGGTTSSGVQWSVEQ</sequence>
<dbReference type="EMBL" id="FNPF01000017">
    <property type="protein sequence ID" value="SDY75729.1"/>
    <property type="molecule type" value="Genomic_DNA"/>
</dbReference>
<name>A0A1H3MHS6_9RHOB</name>
<accession>A0A1H3MHS6</accession>
<feature type="coiled-coil region" evidence="1">
    <location>
        <begin position="87"/>
        <end position="122"/>
    </location>
</feature>
<evidence type="ECO:0000256" key="2">
    <source>
        <dbReference type="SAM" id="MobiDB-lite"/>
    </source>
</evidence>
<protein>
    <submittedName>
        <fullName evidence="3">Uncharacterized protein</fullName>
    </submittedName>
</protein>
<evidence type="ECO:0000313" key="3">
    <source>
        <dbReference type="EMBL" id="SDY75729.1"/>
    </source>
</evidence>